<evidence type="ECO:0000256" key="5">
    <source>
        <dbReference type="ARBA" id="ARBA00023002"/>
    </source>
</evidence>
<comment type="cofactor">
    <cofactor evidence="9">
        <name>Ni(2+)</name>
        <dbReference type="ChEBI" id="CHEBI:49786"/>
    </cofactor>
</comment>
<dbReference type="GO" id="GO:0016151">
    <property type="term" value="F:nickel cation binding"/>
    <property type="evidence" value="ECO:0007669"/>
    <property type="project" value="InterPro"/>
</dbReference>
<feature type="domain" description="NADH-quinone oxidoreductase subunit D" evidence="11">
    <location>
        <begin position="301"/>
        <end position="473"/>
    </location>
</feature>
<feature type="domain" description="NADH-quinone oxidoreductase subunit D" evidence="11">
    <location>
        <begin position="474"/>
        <end position="543"/>
    </location>
</feature>
<dbReference type="InterPro" id="IPR001135">
    <property type="entry name" value="NADH_Q_OxRdtase_suD"/>
</dbReference>
<dbReference type="InterPro" id="IPR001501">
    <property type="entry name" value="Ni-dep_hyd_lsu"/>
</dbReference>
<reference evidence="12 13" key="1">
    <citation type="journal article" date="2018" name="Elife">
        <title>Discovery and characterization of a prevalent human gut bacterial enzyme sufficient for the inactivation of a family of plant toxins.</title>
        <authorList>
            <person name="Koppel N."/>
            <person name="Bisanz J.E."/>
            <person name="Pandelia M.E."/>
            <person name="Turnbaugh P.J."/>
            <person name="Balskus E.P."/>
        </authorList>
    </citation>
    <scope>NUCLEOTIDE SEQUENCE [LARGE SCALE GENOMIC DNA]</scope>
    <source>
        <strain evidence="12 13">OB21 GAM 11</strain>
    </source>
</reference>
<evidence type="ECO:0000259" key="10">
    <source>
        <dbReference type="Pfam" id="PF00329"/>
    </source>
</evidence>
<evidence type="ECO:0000256" key="6">
    <source>
        <dbReference type="ARBA" id="ARBA00023004"/>
    </source>
</evidence>
<comment type="similarity">
    <text evidence="2">Belongs to the complex I 49 kDa subunit family.</text>
</comment>
<sequence>MTTKKQSPLRVGETHVQAVRDTFPGAVLDATWQAADQVTITVPTDMLPDVVEFLYYGRGGWLPNMVANDERPLHGCYALYYLLSMEESDPGFVVVRAEVDPHSMEYPSVTPRVPACVWSEREAFDMFGLRAIGLPDERRLVLPDDWPNDLYPLRKDSMDYRKRPAPVTDVENYSFLYEGHAEETTEVPMGPLHITSDEPGHFRLFVEGEDIIDADYRLFYVHRGMEKVAESRLNYDAVTFLADRICGICGNAHSVAYAEAVEHAQGIEVPVRAQYIRSILLEVERLHSHLLNLGLVCHYCGFDTGFQHFFRVREKTMDLAVLLTGARKTYGLNLIGGVRRDILDEQKLATIKYVRELRHEVEALVDMLVSTANFESRTAGIGRLDPAVARDFSPVGPCVRGSGIARDVRFDHPFDGYKFLVGMSARSHDGCDVQSRTLVRVEEFMDSLDMIEQLLEGAPSGPIQTEDWQYTPHKFALGYTEAPRGEDMHWAQVGDNQKCYRWRAKAATYSNWPILRYMFRGNTVADAAIIVGSMDPCYSCTDRVTVVDVKKKTSTVLTKDQLEGYCRRRTHSPLSGKGW</sequence>
<comment type="cofactor">
    <cofactor evidence="1">
        <name>[4Fe-4S] cluster</name>
        <dbReference type="ChEBI" id="CHEBI:49883"/>
    </cofactor>
</comment>
<dbReference type="InterPro" id="IPR052197">
    <property type="entry name" value="ComplexI_49kDa-like"/>
</dbReference>
<keyword evidence="5" id="KW-0560">Oxidoreductase</keyword>
<dbReference type="Pfam" id="PF00329">
    <property type="entry name" value="Complex1_30kDa"/>
    <property type="match status" value="1"/>
</dbReference>
<feature type="binding site" evidence="9">
    <location>
        <position position="249"/>
    </location>
    <ligand>
        <name>Ni(2+)</name>
        <dbReference type="ChEBI" id="CHEBI:49786"/>
    </ligand>
</feature>
<feature type="domain" description="NADH:ubiquinone oxidoreductase 30kDa subunit" evidence="10">
    <location>
        <begin position="40"/>
        <end position="157"/>
    </location>
</feature>
<keyword evidence="4 9" id="KW-0479">Metal-binding</keyword>
<evidence type="ECO:0000313" key="12">
    <source>
        <dbReference type="EMBL" id="RDC44732.1"/>
    </source>
</evidence>
<feature type="binding site" evidence="9">
    <location>
        <position position="246"/>
    </location>
    <ligand>
        <name>Ni(2+)</name>
        <dbReference type="ChEBI" id="CHEBI:49786"/>
    </ligand>
</feature>
<dbReference type="GO" id="GO:0008137">
    <property type="term" value="F:NADH dehydrogenase (ubiquinone) activity"/>
    <property type="evidence" value="ECO:0007669"/>
    <property type="project" value="InterPro"/>
</dbReference>
<keyword evidence="8" id="KW-0520">NAD</keyword>
<evidence type="ECO:0000256" key="1">
    <source>
        <dbReference type="ARBA" id="ARBA00001966"/>
    </source>
</evidence>
<comment type="caution">
    <text evidence="12">The sequence shown here is derived from an EMBL/GenBank/DDBJ whole genome shotgun (WGS) entry which is preliminary data.</text>
</comment>
<dbReference type="GO" id="GO:0048038">
    <property type="term" value="F:quinone binding"/>
    <property type="evidence" value="ECO:0007669"/>
    <property type="project" value="InterPro"/>
</dbReference>
<proteinExistence type="inferred from homology"/>
<evidence type="ECO:0000256" key="8">
    <source>
        <dbReference type="ARBA" id="ARBA00023027"/>
    </source>
</evidence>
<dbReference type="InterPro" id="IPR001268">
    <property type="entry name" value="NADH_UbQ_OxRdtase_30kDa_su"/>
</dbReference>
<dbReference type="PANTHER" id="PTHR43485">
    <property type="entry name" value="HYDROGENASE-4 COMPONENT G"/>
    <property type="match status" value="1"/>
</dbReference>
<dbReference type="Gene3D" id="3.30.460.80">
    <property type="entry name" value="NADH:ubiquinone oxidoreductase, 30kDa subunit"/>
    <property type="match status" value="1"/>
</dbReference>
<feature type="binding site" evidence="9">
    <location>
        <position position="249"/>
    </location>
    <ligand>
        <name>Fe cation</name>
        <dbReference type="ChEBI" id="CHEBI:24875"/>
    </ligand>
</feature>
<dbReference type="SUPFAM" id="SSF56762">
    <property type="entry name" value="HydB/Nqo4-like"/>
    <property type="match status" value="1"/>
</dbReference>
<dbReference type="InterPro" id="IPR014029">
    <property type="entry name" value="NADH_UbQ_OxRdtase_49kDa_CS"/>
</dbReference>
<accession>A0A369P231</accession>
<dbReference type="PROSITE" id="PS00535">
    <property type="entry name" value="COMPLEX1_49K"/>
    <property type="match status" value="1"/>
</dbReference>
<protein>
    <submittedName>
        <fullName evidence="12">Hydrogenase 3 large subunit</fullName>
    </submittedName>
</protein>
<evidence type="ECO:0000256" key="7">
    <source>
        <dbReference type="ARBA" id="ARBA00023014"/>
    </source>
</evidence>
<feature type="binding site" evidence="9">
    <location>
        <position position="540"/>
    </location>
    <ligand>
        <name>Fe cation</name>
        <dbReference type="ChEBI" id="CHEBI:24875"/>
    </ligand>
</feature>
<dbReference type="GO" id="GO:0016651">
    <property type="term" value="F:oxidoreductase activity, acting on NAD(P)H"/>
    <property type="evidence" value="ECO:0007669"/>
    <property type="project" value="InterPro"/>
</dbReference>
<keyword evidence="9" id="KW-0460">Magnesium</keyword>
<dbReference type="FunFam" id="1.10.645.10:FF:000004">
    <property type="entry name" value="Hydrogenase 3, large subunit"/>
    <property type="match status" value="1"/>
</dbReference>
<dbReference type="SUPFAM" id="SSF143243">
    <property type="entry name" value="Nqo5-like"/>
    <property type="match status" value="1"/>
</dbReference>
<keyword evidence="6 9" id="KW-0408">Iron</keyword>
<keyword evidence="3" id="KW-0004">4Fe-4S</keyword>
<evidence type="ECO:0000256" key="9">
    <source>
        <dbReference type="PIRSR" id="PIRSR601501-1"/>
    </source>
</evidence>
<evidence type="ECO:0000256" key="2">
    <source>
        <dbReference type="ARBA" id="ARBA00005769"/>
    </source>
</evidence>
<feature type="binding site" evidence="9">
    <location>
        <position position="537"/>
    </location>
    <ligand>
        <name>Ni(2+)</name>
        <dbReference type="ChEBI" id="CHEBI:49786"/>
    </ligand>
</feature>
<evidence type="ECO:0000259" key="11">
    <source>
        <dbReference type="Pfam" id="PF00346"/>
    </source>
</evidence>
<feature type="binding site" evidence="9">
    <location>
        <position position="226"/>
    </location>
    <ligand>
        <name>Mg(2+)</name>
        <dbReference type="ChEBI" id="CHEBI:18420"/>
    </ligand>
</feature>
<dbReference type="Proteomes" id="UP000253805">
    <property type="component" value="Unassembled WGS sequence"/>
</dbReference>
<name>A0A369P231_9ACTN</name>
<dbReference type="PANTHER" id="PTHR43485:SF1">
    <property type="entry name" value="FORMATE HYDROGENLYASE SUBUNIT 5-RELATED"/>
    <property type="match status" value="1"/>
</dbReference>
<gene>
    <name evidence="12" type="primary">hycE</name>
    <name evidence="12" type="ORF">C1850_05735</name>
</gene>
<organism evidence="12 13">
    <name type="scientific">Adlercreutzia equolifaciens subsp. celatus</name>
    <dbReference type="NCBI Taxonomy" id="394340"/>
    <lineage>
        <taxon>Bacteria</taxon>
        <taxon>Bacillati</taxon>
        <taxon>Actinomycetota</taxon>
        <taxon>Coriobacteriia</taxon>
        <taxon>Eggerthellales</taxon>
        <taxon>Eggerthellaceae</taxon>
        <taxon>Adlercreutzia</taxon>
    </lineage>
</organism>
<dbReference type="Pfam" id="PF00346">
    <property type="entry name" value="Complex1_49kDa"/>
    <property type="match status" value="2"/>
</dbReference>
<dbReference type="GO" id="GO:0051539">
    <property type="term" value="F:4 iron, 4 sulfur cluster binding"/>
    <property type="evidence" value="ECO:0007669"/>
    <property type="project" value="UniProtKB-KW"/>
</dbReference>
<dbReference type="RefSeq" id="WP_114548938.1">
    <property type="nucleotide sequence ID" value="NZ_PPUT01000012.1"/>
</dbReference>
<keyword evidence="9" id="KW-0533">Nickel</keyword>
<evidence type="ECO:0000256" key="3">
    <source>
        <dbReference type="ARBA" id="ARBA00022485"/>
    </source>
</evidence>
<dbReference type="InterPro" id="IPR037232">
    <property type="entry name" value="NADH_quin_OxRdtase_su_C/D-like"/>
</dbReference>
<dbReference type="EMBL" id="PPUT01000012">
    <property type="protein sequence ID" value="RDC44732.1"/>
    <property type="molecule type" value="Genomic_DNA"/>
</dbReference>
<dbReference type="GO" id="GO:0051287">
    <property type="term" value="F:NAD binding"/>
    <property type="evidence" value="ECO:0007669"/>
    <property type="project" value="InterPro"/>
</dbReference>
<evidence type="ECO:0000313" key="13">
    <source>
        <dbReference type="Proteomes" id="UP000253805"/>
    </source>
</evidence>
<dbReference type="Gene3D" id="1.10.645.10">
    <property type="entry name" value="Cytochrome-c3 Hydrogenase, chain B"/>
    <property type="match status" value="1"/>
</dbReference>
<dbReference type="Pfam" id="PF00374">
    <property type="entry name" value="NiFeSe_Hases"/>
    <property type="match status" value="1"/>
</dbReference>
<dbReference type="InterPro" id="IPR029014">
    <property type="entry name" value="NiFe-Hase_large"/>
</dbReference>
<evidence type="ECO:0000256" key="4">
    <source>
        <dbReference type="ARBA" id="ARBA00022723"/>
    </source>
</evidence>
<dbReference type="AlphaFoldDB" id="A0A369P231"/>
<keyword evidence="7" id="KW-0411">Iron-sulfur</keyword>
<comment type="cofactor">
    <cofactor evidence="9">
        <name>Fe cation</name>
        <dbReference type="ChEBI" id="CHEBI:24875"/>
    </cofactor>
</comment>